<dbReference type="AlphaFoldDB" id="A0A0C2A1J2"/>
<comment type="caution">
    <text evidence="1">The sequence shown here is derived from an EMBL/GenBank/DDBJ whole genome shotgun (WGS) entry which is preliminary data.</text>
</comment>
<dbReference type="EMBL" id="JMCC02000028">
    <property type="protein sequence ID" value="KIG17238.1"/>
    <property type="molecule type" value="Genomic_DNA"/>
</dbReference>
<organism evidence="1 2">
    <name type="scientific">Enhygromyxa salina</name>
    <dbReference type="NCBI Taxonomy" id="215803"/>
    <lineage>
        <taxon>Bacteria</taxon>
        <taxon>Pseudomonadati</taxon>
        <taxon>Myxococcota</taxon>
        <taxon>Polyangia</taxon>
        <taxon>Nannocystales</taxon>
        <taxon>Nannocystaceae</taxon>
        <taxon>Enhygromyxa</taxon>
    </lineage>
</organism>
<gene>
    <name evidence="1" type="ORF">DB30_03551</name>
</gene>
<accession>A0A0C2A1J2</accession>
<proteinExistence type="predicted"/>
<reference evidence="1 2" key="1">
    <citation type="submission" date="2014-12" db="EMBL/GenBank/DDBJ databases">
        <title>Genome assembly of Enhygromyxa salina DSM 15201.</title>
        <authorList>
            <person name="Sharma G."/>
            <person name="Subramanian S."/>
        </authorList>
    </citation>
    <scope>NUCLEOTIDE SEQUENCE [LARGE SCALE GENOMIC DNA]</scope>
    <source>
        <strain evidence="1 2">DSM 15201</strain>
    </source>
</reference>
<evidence type="ECO:0000313" key="1">
    <source>
        <dbReference type="EMBL" id="KIG17238.1"/>
    </source>
</evidence>
<evidence type="ECO:0000313" key="2">
    <source>
        <dbReference type="Proteomes" id="UP000031599"/>
    </source>
</evidence>
<name>A0A0C2A1J2_9BACT</name>
<dbReference type="InterPro" id="IPR025062">
    <property type="entry name" value="DUF4003"/>
</dbReference>
<protein>
    <submittedName>
        <fullName evidence="1">Uncharacterized protein</fullName>
    </submittedName>
</protein>
<dbReference type="Pfam" id="PF13170">
    <property type="entry name" value="DUF4003"/>
    <property type="match status" value="1"/>
</dbReference>
<sequence>MPFRSHDAEQDEHLREPVARFFALDAALEPTRGMFGDRSAQRFAAASLVLVPGEPAQIATQLRETAKQFQQLMPWRVGFAPQLHLMFAVALVRHDDTPDALLDETKRVRKIMRALGLRWAPVYEFIAVLVMRTLGDGAPISDEQVQRMRDIYEAMKQHHWVLTGPEDFPACALLTTRAGTPQQLAQYAHDIYEGLRAGGRGRGDPLQTASNLLAMLASDHLPAPALSERFLALVSAFEHAGQKIAASEYDEVALLCFLSRPVPAIVETVAAYKQALGADIRWFEGDYAFGFATNLAFVQLVGGDPELGPIADFKSLLDMYSILLQNGGG</sequence>
<dbReference type="Proteomes" id="UP000031599">
    <property type="component" value="Unassembled WGS sequence"/>
</dbReference>
<dbReference type="RefSeq" id="WP_052548551.1">
    <property type="nucleotide sequence ID" value="NZ_JMCC02000028.1"/>
</dbReference>